<dbReference type="AlphaFoldDB" id="A0A839GRX9"/>
<organism evidence="2 3">
    <name type="scientific">Rufibacter quisquiliarum</name>
    <dbReference type="NCBI Taxonomy" id="1549639"/>
    <lineage>
        <taxon>Bacteria</taxon>
        <taxon>Pseudomonadati</taxon>
        <taxon>Bacteroidota</taxon>
        <taxon>Cytophagia</taxon>
        <taxon>Cytophagales</taxon>
        <taxon>Hymenobacteraceae</taxon>
        <taxon>Rufibacter</taxon>
    </lineage>
</organism>
<evidence type="ECO:0000256" key="1">
    <source>
        <dbReference type="SAM" id="Phobius"/>
    </source>
</evidence>
<name>A0A839GRX9_9BACT</name>
<dbReference type="EMBL" id="JACJIQ010000025">
    <property type="protein sequence ID" value="MBA9079619.1"/>
    <property type="molecule type" value="Genomic_DNA"/>
</dbReference>
<proteinExistence type="predicted"/>
<accession>A0A839GRX9</accession>
<evidence type="ECO:0000313" key="3">
    <source>
        <dbReference type="Proteomes" id="UP000563094"/>
    </source>
</evidence>
<feature type="transmembrane region" description="Helical" evidence="1">
    <location>
        <begin position="21"/>
        <end position="39"/>
    </location>
</feature>
<feature type="transmembrane region" description="Helical" evidence="1">
    <location>
        <begin position="45"/>
        <end position="65"/>
    </location>
</feature>
<keyword evidence="1" id="KW-1133">Transmembrane helix</keyword>
<comment type="caution">
    <text evidence="2">The sequence shown here is derived from an EMBL/GenBank/DDBJ whole genome shotgun (WGS) entry which is preliminary data.</text>
</comment>
<dbReference type="RefSeq" id="WP_182514437.1">
    <property type="nucleotide sequence ID" value="NZ_JACJIQ010000025.1"/>
</dbReference>
<sequence>MQDLFDRKTDPYFGSLRYLGYLLLPAGIIVAGAAAWSGADAVQLVSVGGLLFLLGLLFQTTHHGFQIDFKNRRVREYLTMFGVKSGNWVPLPQFQKVVLSSNLAPADDHDHAHDHHHDDKPAPLVTWYTIGLYSASPEANFELRTGHQQDALKTLHLLAAKLGVPAEDKTDASL</sequence>
<reference evidence="2 3" key="1">
    <citation type="submission" date="2020-08" db="EMBL/GenBank/DDBJ databases">
        <title>Genomic Encyclopedia of Type Strains, Phase IV (KMG-IV): sequencing the most valuable type-strain genomes for metagenomic binning, comparative biology and taxonomic classification.</title>
        <authorList>
            <person name="Goeker M."/>
        </authorList>
    </citation>
    <scope>NUCLEOTIDE SEQUENCE [LARGE SCALE GENOMIC DNA]</scope>
    <source>
        <strain evidence="2 3">DSM 29854</strain>
    </source>
</reference>
<evidence type="ECO:0000313" key="2">
    <source>
        <dbReference type="EMBL" id="MBA9079619.1"/>
    </source>
</evidence>
<keyword evidence="3" id="KW-1185">Reference proteome</keyword>
<keyword evidence="1" id="KW-0472">Membrane</keyword>
<protein>
    <submittedName>
        <fullName evidence="2">Uncharacterized protein</fullName>
    </submittedName>
</protein>
<dbReference type="Proteomes" id="UP000563094">
    <property type="component" value="Unassembled WGS sequence"/>
</dbReference>
<gene>
    <name evidence="2" type="ORF">FHS90_004357</name>
</gene>
<keyword evidence="1" id="KW-0812">Transmembrane</keyword>